<keyword evidence="4" id="KW-0255">Endonuclease</keyword>
<dbReference type="Proteomes" id="UP000226079">
    <property type="component" value="Unassembled WGS sequence"/>
</dbReference>
<evidence type="ECO:0000313" key="9">
    <source>
        <dbReference type="Proteomes" id="UP000226079"/>
    </source>
</evidence>
<dbReference type="PANTHER" id="PTHR33992:SF1">
    <property type="entry name" value="RIBONUCLEASE P PROTEIN COMPONENT"/>
    <property type="match status" value="1"/>
</dbReference>
<dbReference type="AlphaFoldDB" id="A0A2A9CW02"/>
<keyword evidence="2" id="KW-0819">tRNA processing</keyword>
<comment type="function">
    <text evidence="1">RNaseP catalyzes the removal of the 5'-leader sequence from pre-tRNA to produce the mature 5'-terminus. It can also cleave other RNA substrates such as 4.5S RNA. The protein component plays an auxiliary but essential role in vivo by binding to the 5'-leader sequence and broadening the substrate specificity of the ribozyme.</text>
</comment>
<keyword evidence="3" id="KW-0540">Nuclease</keyword>
<keyword evidence="9" id="KW-1185">Reference proteome</keyword>
<dbReference type="GO" id="GO:0042781">
    <property type="term" value="F:3'-tRNA processing endoribonuclease activity"/>
    <property type="evidence" value="ECO:0007669"/>
    <property type="project" value="TreeGrafter"/>
</dbReference>
<dbReference type="GO" id="GO:0004526">
    <property type="term" value="F:ribonuclease P activity"/>
    <property type="evidence" value="ECO:0007669"/>
    <property type="project" value="UniProtKB-UniRule"/>
</dbReference>
<dbReference type="Gene3D" id="3.30.230.10">
    <property type="match status" value="1"/>
</dbReference>
<evidence type="ECO:0000256" key="6">
    <source>
        <dbReference type="ARBA" id="ARBA00022884"/>
    </source>
</evidence>
<dbReference type="GO" id="GO:0000049">
    <property type="term" value="F:tRNA binding"/>
    <property type="evidence" value="ECO:0007669"/>
    <property type="project" value="InterPro"/>
</dbReference>
<evidence type="ECO:0000313" key="8">
    <source>
        <dbReference type="EMBL" id="PFG18195.1"/>
    </source>
</evidence>
<dbReference type="PROSITE" id="PS00648">
    <property type="entry name" value="RIBONUCLEASE_P"/>
    <property type="match status" value="1"/>
</dbReference>
<dbReference type="SUPFAM" id="SSF54211">
    <property type="entry name" value="Ribosomal protein S5 domain 2-like"/>
    <property type="match status" value="1"/>
</dbReference>
<dbReference type="Pfam" id="PF00825">
    <property type="entry name" value="Ribonuclease_P"/>
    <property type="match status" value="1"/>
</dbReference>
<proteinExistence type="predicted"/>
<dbReference type="EC" id="3.1.26.5" evidence="7"/>
<dbReference type="InterPro" id="IPR020539">
    <property type="entry name" value="RNase_P_CS"/>
</dbReference>
<dbReference type="NCBIfam" id="TIGR00188">
    <property type="entry name" value="rnpA"/>
    <property type="match status" value="1"/>
</dbReference>
<evidence type="ECO:0000256" key="2">
    <source>
        <dbReference type="ARBA" id="ARBA00022694"/>
    </source>
</evidence>
<dbReference type="PANTHER" id="PTHR33992">
    <property type="entry name" value="RIBONUCLEASE P PROTEIN COMPONENT"/>
    <property type="match status" value="1"/>
</dbReference>
<dbReference type="InterPro" id="IPR000100">
    <property type="entry name" value="RNase_P"/>
</dbReference>
<protein>
    <recommendedName>
        <fullName evidence="7">Ribonuclease P protein component</fullName>
        <ecNumber evidence="7">3.1.26.5</ecNumber>
    </recommendedName>
</protein>
<sequence length="81" mass="8658">MHVRLNGRDDSRAGFIVSKAVGKAVTRNRVKRRLRHVAAAAFSATPSGVDVVVRALPSAVAGDLRDDFDTALRDCLGRLAS</sequence>
<organism evidence="8 9">
    <name type="scientific">Propionicimonas paludicola</name>
    <dbReference type="NCBI Taxonomy" id="185243"/>
    <lineage>
        <taxon>Bacteria</taxon>
        <taxon>Bacillati</taxon>
        <taxon>Actinomycetota</taxon>
        <taxon>Actinomycetes</taxon>
        <taxon>Propionibacteriales</taxon>
        <taxon>Nocardioidaceae</taxon>
        <taxon>Propionicimonas</taxon>
    </lineage>
</organism>
<reference evidence="8 9" key="1">
    <citation type="submission" date="2017-10" db="EMBL/GenBank/DDBJ databases">
        <title>Sequencing the genomes of 1000 actinobacteria strains.</title>
        <authorList>
            <person name="Klenk H.-P."/>
        </authorList>
    </citation>
    <scope>NUCLEOTIDE SEQUENCE [LARGE SCALE GENOMIC DNA]</scope>
    <source>
        <strain evidence="8 9">DSM 15597</strain>
    </source>
</reference>
<evidence type="ECO:0000256" key="7">
    <source>
        <dbReference type="NCBIfam" id="TIGR00188"/>
    </source>
</evidence>
<keyword evidence="5" id="KW-0378">Hydrolase</keyword>
<gene>
    <name evidence="8" type="ORF">ATK74_2779</name>
</gene>
<evidence type="ECO:0000256" key="5">
    <source>
        <dbReference type="ARBA" id="ARBA00022801"/>
    </source>
</evidence>
<evidence type="ECO:0000256" key="3">
    <source>
        <dbReference type="ARBA" id="ARBA00022722"/>
    </source>
</evidence>
<dbReference type="InterPro" id="IPR014721">
    <property type="entry name" value="Ribsml_uS5_D2-typ_fold_subgr"/>
</dbReference>
<evidence type="ECO:0000256" key="4">
    <source>
        <dbReference type="ARBA" id="ARBA00022759"/>
    </source>
</evidence>
<keyword evidence="6" id="KW-0694">RNA-binding</keyword>
<accession>A0A2A9CW02</accession>
<dbReference type="InterPro" id="IPR020568">
    <property type="entry name" value="Ribosomal_Su5_D2-typ_SF"/>
</dbReference>
<dbReference type="EMBL" id="PDJC01000001">
    <property type="protein sequence ID" value="PFG18195.1"/>
    <property type="molecule type" value="Genomic_DNA"/>
</dbReference>
<comment type="caution">
    <text evidence="8">The sequence shown here is derived from an EMBL/GenBank/DDBJ whole genome shotgun (WGS) entry which is preliminary data.</text>
</comment>
<name>A0A2A9CW02_9ACTN</name>
<evidence type="ECO:0000256" key="1">
    <source>
        <dbReference type="ARBA" id="ARBA00002663"/>
    </source>
</evidence>
<dbReference type="GO" id="GO:0030677">
    <property type="term" value="C:ribonuclease P complex"/>
    <property type="evidence" value="ECO:0007669"/>
    <property type="project" value="TreeGrafter"/>
</dbReference>